<dbReference type="InterPro" id="IPR046528">
    <property type="entry name" value="DUF6593"/>
</dbReference>
<evidence type="ECO:0000313" key="2">
    <source>
        <dbReference type="EMBL" id="KIY72924.1"/>
    </source>
</evidence>
<organism evidence="2 3">
    <name type="scientific">Cylindrobasidium torrendii FP15055 ss-10</name>
    <dbReference type="NCBI Taxonomy" id="1314674"/>
    <lineage>
        <taxon>Eukaryota</taxon>
        <taxon>Fungi</taxon>
        <taxon>Dikarya</taxon>
        <taxon>Basidiomycota</taxon>
        <taxon>Agaricomycotina</taxon>
        <taxon>Agaricomycetes</taxon>
        <taxon>Agaricomycetidae</taxon>
        <taxon>Agaricales</taxon>
        <taxon>Marasmiineae</taxon>
        <taxon>Physalacriaceae</taxon>
        <taxon>Cylindrobasidium</taxon>
    </lineage>
</organism>
<name>A0A0D7BRY0_9AGAR</name>
<keyword evidence="3" id="KW-1185">Reference proteome</keyword>
<accession>A0A0D7BRY0</accession>
<dbReference type="AlphaFoldDB" id="A0A0D7BRY0"/>
<reference evidence="2 3" key="1">
    <citation type="journal article" date="2015" name="Fungal Genet. Biol.">
        <title>Evolution of novel wood decay mechanisms in Agaricales revealed by the genome sequences of Fistulina hepatica and Cylindrobasidium torrendii.</title>
        <authorList>
            <person name="Floudas D."/>
            <person name="Held B.W."/>
            <person name="Riley R."/>
            <person name="Nagy L.G."/>
            <person name="Koehler G."/>
            <person name="Ransdell A.S."/>
            <person name="Younus H."/>
            <person name="Chow J."/>
            <person name="Chiniquy J."/>
            <person name="Lipzen A."/>
            <person name="Tritt A."/>
            <person name="Sun H."/>
            <person name="Haridas S."/>
            <person name="LaButti K."/>
            <person name="Ohm R.A."/>
            <person name="Kues U."/>
            <person name="Blanchette R.A."/>
            <person name="Grigoriev I.V."/>
            <person name="Minto R.E."/>
            <person name="Hibbett D.S."/>
        </authorList>
    </citation>
    <scope>NUCLEOTIDE SEQUENCE [LARGE SCALE GENOMIC DNA]</scope>
    <source>
        <strain evidence="2 3">FP15055 ss-10</strain>
    </source>
</reference>
<protein>
    <recommendedName>
        <fullName evidence="1">DUF6593 domain-containing protein</fullName>
    </recommendedName>
</protein>
<dbReference type="OrthoDB" id="3132420at2759"/>
<evidence type="ECO:0000313" key="3">
    <source>
        <dbReference type="Proteomes" id="UP000054007"/>
    </source>
</evidence>
<dbReference type="Proteomes" id="UP000054007">
    <property type="component" value="Unassembled WGS sequence"/>
</dbReference>
<dbReference type="Pfam" id="PF20236">
    <property type="entry name" value="DUF6593"/>
    <property type="match status" value="1"/>
</dbReference>
<evidence type="ECO:0000259" key="1">
    <source>
        <dbReference type="Pfam" id="PF20236"/>
    </source>
</evidence>
<gene>
    <name evidence="2" type="ORF">CYLTODRAFT_434500</name>
</gene>
<feature type="domain" description="DUF6593" evidence="1">
    <location>
        <begin position="30"/>
        <end position="163"/>
    </location>
</feature>
<dbReference type="EMBL" id="KN880439">
    <property type="protein sequence ID" value="KIY72924.1"/>
    <property type="molecule type" value="Genomic_DNA"/>
</dbReference>
<proteinExistence type="predicted"/>
<sequence>MAAEDITLCFAFPDPSEDMRTFKVYETQTASGQETELYRFSHPVTGLNSGLTSFYRRNPNTEIFEAAGSIEWFSNYSATVLFGLNQFHIRELRRAKKSKSQSRRFKGSNGIEYKWKIAEDDTGLVCVDATKGRTVAAYVQETSTLTVSRKLEETLDRVVVTCFLNLWVRSMGDW</sequence>